<dbReference type="Pfam" id="PF00805">
    <property type="entry name" value="Pentapeptide"/>
    <property type="match status" value="1"/>
</dbReference>
<reference evidence="1 2" key="1">
    <citation type="submission" date="2020-12" db="EMBL/GenBank/DDBJ databases">
        <title>FDA dAtabase for Regulatory Grade micrObial Sequences (FDA-ARGOS): Supporting development and validation of Infectious Disease Dx tests.</title>
        <authorList>
            <person name="Sproer C."/>
            <person name="Gronow S."/>
            <person name="Severitt S."/>
            <person name="Schroder I."/>
            <person name="Tallon L."/>
            <person name="Sadzewicz L."/>
            <person name="Zhao X."/>
            <person name="Boylan J."/>
            <person name="Ott S."/>
            <person name="Bowen H."/>
            <person name="Vavikolanu K."/>
            <person name="Mehta A."/>
            <person name="Aluvathingal J."/>
            <person name="Nadendla S."/>
            <person name="Lowell S."/>
            <person name="Myers T."/>
            <person name="Yan Y."/>
            <person name="Sichtig H."/>
        </authorList>
    </citation>
    <scope>NUCLEOTIDE SEQUENCE [LARGE SCALE GENOMIC DNA]</scope>
    <source>
        <strain evidence="1 2">FDAARGOS_1053</strain>
    </source>
</reference>
<protein>
    <submittedName>
        <fullName evidence="1">Pentapeptide repeat-containing protein</fullName>
    </submittedName>
</protein>
<dbReference type="Proteomes" id="UP000596145">
    <property type="component" value="Chromosome"/>
</dbReference>
<organism evidence="1 2">
    <name type="scientific">Corynebacterium glucuronolyticum</name>
    <dbReference type="NCBI Taxonomy" id="39791"/>
    <lineage>
        <taxon>Bacteria</taxon>
        <taxon>Bacillati</taxon>
        <taxon>Actinomycetota</taxon>
        <taxon>Actinomycetes</taxon>
        <taxon>Mycobacteriales</taxon>
        <taxon>Corynebacteriaceae</taxon>
        <taxon>Corynebacterium</taxon>
    </lineage>
</organism>
<proteinExistence type="predicted"/>
<accession>A0A7T4EFT6</accession>
<dbReference type="EMBL" id="CP066007">
    <property type="protein sequence ID" value="QQB46595.1"/>
    <property type="molecule type" value="Genomic_DNA"/>
</dbReference>
<gene>
    <name evidence="1" type="ORF">I6I10_01160</name>
</gene>
<dbReference type="OrthoDB" id="154708at2"/>
<name>A0A7T4EFT6_9CORY</name>
<evidence type="ECO:0000313" key="1">
    <source>
        <dbReference type="EMBL" id="QQB46595.1"/>
    </source>
</evidence>
<dbReference type="InterPro" id="IPR001646">
    <property type="entry name" value="5peptide_repeat"/>
</dbReference>
<dbReference type="AlphaFoldDB" id="A0A7T4EFT6"/>
<sequence length="334" mass="37148">MEQALEYLDTILLGGDAEQISNCVSVLVAFANSSFGCAGFDPKNRPADKGVLFRRQKWNFTRWKDGHSRHTCRWQPTYRAVQGLIERIVEPAYFSQPEMFDAYLHDMARCPNVYLMPQGGHDSTKAVPCHVSLAFSRLPGLVLDSSVIDSVSFFQSVLEDAKLVRVRGRKTDFTSSYWTRAVITGDFQYSMWIAAYVRSGHFSGNFANVHFDRANLAGSSFAGSDLLCSVFPEAVLIGADLRGCRALATAFDGAVVDDKTQFPDGMSIARDGRAVVEKRWPGIDVVDDPSYYLEEESVSLPPHYRNTLDARGAHCRNVWTVNAYMDGNPFSPPG</sequence>
<dbReference type="Gene3D" id="2.160.20.80">
    <property type="entry name" value="E3 ubiquitin-protein ligase SopA"/>
    <property type="match status" value="1"/>
</dbReference>
<dbReference type="SUPFAM" id="SSF141571">
    <property type="entry name" value="Pentapeptide repeat-like"/>
    <property type="match status" value="1"/>
</dbReference>
<evidence type="ECO:0000313" key="2">
    <source>
        <dbReference type="Proteomes" id="UP000596145"/>
    </source>
</evidence>